<dbReference type="InterPro" id="IPR050796">
    <property type="entry name" value="SCF_F-box_component"/>
</dbReference>
<keyword evidence="2" id="KW-1185">Reference proteome</keyword>
<evidence type="ECO:0000259" key="1">
    <source>
        <dbReference type="PROSITE" id="PS50181"/>
    </source>
</evidence>
<dbReference type="PaxDb" id="3827-XP_004517282.1"/>
<dbReference type="PANTHER" id="PTHR31672:SF13">
    <property type="entry name" value="F-BOX PROTEIN CPR30-LIKE"/>
    <property type="match status" value="1"/>
</dbReference>
<dbReference type="NCBIfam" id="TIGR01640">
    <property type="entry name" value="F_box_assoc_1"/>
    <property type="match status" value="1"/>
</dbReference>
<proteinExistence type="predicted"/>
<dbReference type="CDD" id="cd22157">
    <property type="entry name" value="F-box_AtFBW1-like"/>
    <property type="match status" value="1"/>
</dbReference>
<dbReference type="SUPFAM" id="SSF81383">
    <property type="entry name" value="F-box domain"/>
    <property type="match status" value="1"/>
</dbReference>
<dbReference type="Pfam" id="PF00646">
    <property type="entry name" value="F-box"/>
    <property type="match status" value="1"/>
</dbReference>
<sequence length="396" mass="45598">MSQHSNRTDLLPDELIVEILTLLTVKSILRLKCVSKSWNALISNPKFVKFHLQRSTRNKQLLLTLIASSSYVHCGVVTFPIRSLLENISTTLCYEPMNYTNDCSRVIGSCNGLLCLLGFSNTIGPSSIWIQFWNPATGILSEKFKSINHPRHYRYERLRCTFGYDNLSHTYKVVAVTSMEVKVFSLSDNIWKHLESLPVFPIDYDFVLNACFANDGVYLNNAVNWLAFKNNTERIHYLNGVHVEKLVVISMDLGTETYRQLLLPKGFDKMTAVVAPIISVLMDCLCFSYHLMGTHLVIWKMTEFGNEQSWTQFIRIRFQDLQVEEEFGDSIYHRLFLIPLFLSENGDTLILASNIEEQAIIYHLRDNRVRRTKVTNDVMWLISKDYVESLVPISGT</sequence>
<name>A0A1S2Z961_CICAR</name>
<dbReference type="KEGG" id="cam:101488419"/>
<dbReference type="RefSeq" id="XP_012568751.1">
    <property type="nucleotide sequence ID" value="XM_012713297.2"/>
</dbReference>
<protein>
    <submittedName>
        <fullName evidence="3 4">F-box/kelch-repeat protein At3g23880-like</fullName>
    </submittedName>
</protein>
<dbReference type="PANTHER" id="PTHR31672">
    <property type="entry name" value="BNACNNG10540D PROTEIN"/>
    <property type="match status" value="1"/>
</dbReference>
<feature type="domain" description="F-box" evidence="1">
    <location>
        <begin position="5"/>
        <end position="50"/>
    </location>
</feature>
<dbReference type="Proteomes" id="UP000087171">
    <property type="component" value="Chromosome Ca3"/>
</dbReference>
<organism evidence="2 3">
    <name type="scientific">Cicer arietinum</name>
    <name type="common">Chickpea</name>
    <name type="synonym">Garbanzo</name>
    <dbReference type="NCBI Taxonomy" id="3827"/>
    <lineage>
        <taxon>Eukaryota</taxon>
        <taxon>Viridiplantae</taxon>
        <taxon>Streptophyta</taxon>
        <taxon>Embryophyta</taxon>
        <taxon>Tracheophyta</taxon>
        <taxon>Spermatophyta</taxon>
        <taxon>Magnoliopsida</taxon>
        <taxon>eudicotyledons</taxon>
        <taxon>Gunneridae</taxon>
        <taxon>Pentapetalae</taxon>
        <taxon>rosids</taxon>
        <taxon>fabids</taxon>
        <taxon>Fabales</taxon>
        <taxon>Fabaceae</taxon>
        <taxon>Papilionoideae</taxon>
        <taxon>50 kb inversion clade</taxon>
        <taxon>NPAAA clade</taxon>
        <taxon>Hologalegina</taxon>
        <taxon>IRL clade</taxon>
        <taxon>Cicereae</taxon>
        <taxon>Cicer</taxon>
    </lineage>
</organism>
<dbReference type="KEGG" id="cam:101496389"/>
<dbReference type="Gene3D" id="1.20.1280.50">
    <property type="match status" value="1"/>
</dbReference>
<reference evidence="3 4" key="2">
    <citation type="submission" date="2025-04" db="UniProtKB">
        <authorList>
            <consortium name="RefSeq"/>
        </authorList>
    </citation>
    <scope>IDENTIFICATION</scope>
    <source>
        <tissue evidence="3 4">Etiolated seedlings</tissue>
    </source>
</reference>
<dbReference type="AlphaFoldDB" id="A0A1S2Z961"/>
<accession>A0A1S2Z961</accession>
<evidence type="ECO:0000313" key="4">
    <source>
        <dbReference type="RefSeq" id="XP_012568751.1"/>
    </source>
</evidence>
<dbReference type="InterPro" id="IPR013187">
    <property type="entry name" value="F-box-assoc_dom_typ3"/>
</dbReference>
<reference evidence="2" key="1">
    <citation type="journal article" date="2013" name="Nat. Biotechnol.">
        <title>Draft genome sequence of chickpea (Cicer arietinum) provides a resource for trait improvement.</title>
        <authorList>
            <person name="Varshney R.K."/>
            <person name="Song C."/>
            <person name="Saxena R.K."/>
            <person name="Azam S."/>
            <person name="Yu S."/>
            <person name="Sharpe A.G."/>
            <person name="Cannon S."/>
            <person name="Baek J."/>
            <person name="Rosen B.D."/>
            <person name="Tar'an B."/>
            <person name="Millan T."/>
            <person name="Zhang X."/>
            <person name="Ramsay L.D."/>
            <person name="Iwata A."/>
            <person name="Wang Y."/>
            <person name="Nelson W."/>
            <person name="Farmer A.D."/>
            <person name="Gaur P.M."/>
            <person name="Soderlund C."/>
            <person name="Penmetsa R.V."/>
            <person name="Xu C."/>
            <person name="Bharti A.K."/>
            <person name="He W."/>
            <person name="Winter P."/>
            <person name="Zhao S."/>
            <person name="Hane J.K."/>
            <person name="Carrasquilla-Garcia N."/>
            <person name="Condie J.A."/>
            <person name="Upadhyaya H.D."/>
            <person name="Luo M.C."/>
            <person name="Thudi M."/>
            <person name="Gowda C.L."/>
            <person name="Singh N.P."/>
            <person name="Lichtenzveig J."/>
            <person name="Gali K.K."/>
            <person name="Rubio J."/>
            <person name="Nadarajan N."/>
            <person name="Dolezel J."/>
            <person name="Bansal K.C."/>
            <person name="Xu X."/>
            <person name="Edwards D."/>
            <person name="Zhang G."/>
            <person name="Kahl G."/>
            <person name="Gil J."/>
            <person name="Singh K.B."/>
            <person name="Datta S.K."/>
            <person name="Jackson S.A."/>
            <person name="Wang J."/>
            <person name="Cook D.R."/>
        </authorList>
    </citation>
    <scope>NUCLEOTIDE SEQUENCE [LARGE SCALE GENOMIC DNA]</scope>
    <source>
        <strain evidence="2">cv. CDC Frontier</strain>
    </source>
</reference>
<evidence type="ECO:0000313" key="2">
    <source>
        <dbReference type="Proteomes" id="UP000087171"/>
    </source>
</evidence>
<dbReference type="InterPro" id="IPR017451">
    <property type="entry name" value="F-box-assoc_interact_dom"/>
</dbReference>
<dbReference type="PROSITE" id="PS50181">
    <property type="entry name" value="FBOX"/>
    <property type="match status" value="1"/>
</dbReference>
<dbReference type="InterPro" id="IPR001810">
    <property type="entry name" value="F-box_dom"/>
</dbReference>
<evidence type="ECO:0000313" key="3">
    <source>
        <dbReference type="RefSeq" id="XP_004517282.1"/>
    </source>
</evidence>
<gene>
    <name evidence="3" type="primary">LOC101488419</name>
    <name evidence="4" type="synonym">LOC101496389</name>
</gene>
<dbReference type="GeneID" id="101496389"/>
<dbReference type="STRING" id="3827.A0A1S2Z961"/>
<dbReference type="InterPro" id="IPR036047">
    <property type="entry name" value="F-box-like_dom_sf"/>
</dbReference>
<dbReference type="OrthoDB" id="591557at2759"/>
<dbReference type="GeneID" id="101488419"/>
<dbReference type="SMART" id="SM00256">
    <property type="entry name" value="FBOX"/>
    <property type="match status" value="1"/>
</dbReference>
<dbReference type="Pfam" id="PF08268">
    <property type="entry name" value="FBA_3"/>
    <property type="match status" value="1"/>
</dbReference>
<dbReference type="RefSeq" id="XP_004517282.1">
    <property type="nucleotide sequence ID" value="XM_004517225.3"/>
</dbReference>